<dbReference type="GeneID" id="68115999"/>
<feature type="compositionally biased region" description="Polar residues" evidence="1">
    <location>
        <begin position="122"/>
        <end position="137"/>
    </location>
</feature>
<accession>A0A6A5BIR1</accession>
<keyword evidence="3" id="KW-1185">Reference proteome</keyword>
<dbReference type="VEuPathDB" id="AmoebaDB:FDP41_008781"/>
<feature type="compositionally biased region" description="Low complexity" evidence="1">
    <location>
        <begin position="79"/>
        <end position="116"/>
    </location>
</feature>
<evidence type="ECO:0000313" key="3">
    <source>
        <dbReference type="Proteomes" id="UP000444721"/>
    </source>
</evidence>
<dbReference type="RefSeq" id="XP_044557643.1">
    <property type="nucleotide sequence ID" value="XM_044712671.1"/>
</dbReference>
<dbReference type="Proteomes" id="UP000444721">
    <property type="component" value="Unassembled WGS sequence"/>
</dbReference>
<reference evidence="2 3" key="1">
    <citation type="journal article" date="2019" name="Sci. Rep.">
        <title>Nanopore sequencing improves the draft genome of the human pathogenic amoeba Naegleria fowleri.</title>
        <authorList>
            <person name="Liechti N."/>
            <person name="Schurch N."/>
            <person name="Bruggmann R."/>
            <person name="Wittwer M."/>
        </authorList>
    </citation>
    <scope>NUCLEOTIDE SEQUENCE [LARGE SCALE GENOMIC DNA]</scope>
    <source>
        <strain evidence="2 3">ATCC 30894</strain>
    </source>
</reference>
<dbReference type="OrthoDB" id="10351279at2759"/>
<feature type="region of interest" description="Disordered" evidence="1">
    <location>
        <begin position="1"/>
        <end position="59"/>
    </location>
</feature>
<name>A0A6A5BIR1_NAEFO</name>
<feature type="region of interest" description="Disordered" evidence="1">
    <location>
        <begin position="79"/>
        <end position="166"/>
    </location>
</feature>
<comment type="caution">
    <text evidence="2">The sequence shown here is derived from an EMBL/GenBank/DDBJ whole genome shotgun (WGS) entry which is preliminary data.</text>
</comment>
<dbReference type="VEuPathDB" id="AmoebaDB:NfTy_010510"/>
<dbReference type="VEuPathDB" id="AmoebaDB:NF0095310"/>
<sequence>MKSFFKRKLSKNDHLRQQQTTTSLEQQVVSDHQDPSQSSHQIIITHPQQTSEAAENHSTPTLSLNLASIPVNVVANTSSSSSSSVAAVSPSTNTEMSSSASSFRKGPPSQSSSSKGVPNLSIPINNQSSQKTITSPRNVFLSPKNGSVSPSSTSPRQSPTPRVGNNSQLIQQPIISFDKKAQPPHTVRLQLEDLLAISYKQRTRKETLHVQKYIFIIDFSLMDSPDVYNNVKKAYMSYIHTKNQSNWNMGSDNSSGNDSKFETEGNVVTLTIMGINKNSIQPLWTSDNEKLFELHYMQGMIRPDTFQTLNSQYFLSPKNVIDCCEYLDNNSNFVMNSNPYEDYQDIVNLDQFAQFILKSLPICDINIMASYLEKFNTRVSISQLILYELERVLQNSPNSLFIDIVKMSTNSDVGVLSIPPPYYNDSFTGMNYGDRVIFDNLEHFLRKIRQKKNVDFSFVIGIGKSDVVNTNKEFEYQVAKCFSLCTADPKLRTYSISLFDEMTHANPLTDYVYHL</sequence>
<feature type="compositionally biased region" description="Low complexity" evidence="1">
    <location>
        <begin position="26"/>
        <end position="41"/>
    </location>
</feature>
<protein>
    <submittedName>
        <fullName evidence="2">Uncharacterized protein</fullName>
    </submittedName>
</protein>
<proteinExistence type="predicted"/>
<dbReference type="EMBL" id="VFQX01000064">
    <property type="protein sequence ID" value="KAF0972929.1"/>
    <property type="molecule type" value="Genomic_DNA"/>
</dbReference>
<evidence type="ECO:0000313" key="2">
    <source>
        <dbReference type="EMBL" id="KAF0972929.1"/>
    </source>
</evidence>
<feature type="compositionally biased region" description="Low complexity" evidence="1">
    <location>
        <begin position="147"/>
        <end position="163"/>
    </location>
</feature>
<gene>
    <name evidence="2" type="ORF">FDP41_008781</name>
</gene>
<feature type="compositionally biased region" description="Polar residues" evidence="1">
    <location>
        <begin position="46"/>
        <end position="59"/>
    </location>
</feature>
<dbReference type="AlphaFoldDB" id="A0A6A5BIR1"/>
<organism evidence="2 3">
    <name type="scientific">Naegleria fowleri</name>
    <name type="common">Brain eating amoeba</name>
    <dbReference type="NCBI Taxonomy" id="5763"/>
    <lineage>
        <taxon>Eukaryota</taxon>
        <taxon>Discoba</taxon>
        <taxon>Heterolobosea</taxon>
        <taxon>Tetramitia</taxon>
        <taxon>Eutetramitia</taxon>
        <taxon>Vahlkampfiidae</taxon>
        <taxon>Naegleria</taxon>
    </lineage>
</organism>
<evidence type="ECO:0000256" key="1">
    <source>
        <dbReference type="SAM" id="MobiDB-lite"/>
    </source>
</evidence>